<organism evidence="1 2">
    <name type="scientific">Collybia nuda</name>
    <dbReference type="NCBI Taxonomy" id="64659"/>
    <lineage>
        <taxon>Eukaryota</taxon>
        <taxon>Fungi</taxon>
        <taxon>Dikarya</taxon>
        <taxon>Basidiomycota</taxon>
        <taxon>Agaricomycotina</taxon>
        <taxon>Agaricomycetes</taxon>
        <taxon>Agaricomycetidae</taxon>
        <taxon>Agaricales</taxon>
        <taxon>Tricholomatineae</taxon>
        <taxon>Clitocybaceae</taxon>
        <taxon>Collybia</taxon>
    </lineage>
</organism>
<dbReference type="OrthoDB" id="2788229at2759"/>
<accession>A0A9P5Y1H4</accession>
<dbReference type="Proteomes" id="UP000807353">
    <property type="component" value="Unassembled WGS sequence"/>
</dbReference>
<evidence type="ECO:0000313" key="1">
    <source>
        <dbReference type="EMBL" id="KAF9459601.1"/>
    </source>
</evidence>
<reference evidence="1" key="1">
    <citation type="submission" date="2020-11" db="EMBL/GenBank/DDBJ databases">
        <authorList>
            <consortium name="DOE Joint Genome Institute"/>
            <person name="Ahrendt S."/>
            <person name="Riley R."/>
            <person name="Andreopoulos W."/>
            <person name="Labutti K."/>
            <person name="Pangilinan J."/>
            <person name="Ruiz-Duenas F.J."/>
            <person name="Barrasa J.M."/>
            <person name="Sanchez-Garcia M."/>
            <person name="Camarero S."/>
            <person name="Miyauchi S."/>
            <person name="Serrano A."/>
            <person name="Linde D."/>
            <person name="Babiker R."/>
            <person name="Drula E."/>
            <person name="Ayuso-Fernandez I."/>
            <person name="Pacheco R."/>
            <person name="Padilla G."/>
            <person name="Ferreira P."/>
            <person name="Barriuso J."/>
            <person name="Kellner H."/>
            <person name="Castanera R."/>
            <person name="Alfaro M."/>
            <person name="Ramirez L."/>
            <person name="Pisabarro A.G."/>
            <person name="Kuo A."/>
            <person name="Tritt A."/>
            <person name="Lipzen A."/>
            <person name="He G."/>
            <person name="Yan M."/>
            <person name="Ng V."/>
            <person name="Cullen D."/>
            <person name="Martin F."/>
            <person name="Rosso M.-N."/>
            <person name="Henrissat B."/>
            <person name="Hibbett D."/>
            <person name="Martinez A.T."/>
            <person name="Grigoriev I.V."/>
        </authorList>
    </citation>
    <scope>NUCLEOTIDE SEQUENCE</scope>
    <source>
        <strain evidence="1">CBS 247.69</strain>
    </source>
</reference>
<keyword evidence="2" id="KW-1185">Reference proteome</keyword>
<proteinExistence type="predicted"/>
<dbReference type="AlphaFoldDB" id="A0A9P5Y1H4"/>
<gene>
    <name evidence="1" type="ORF">BDZ94DRAFT_1312222</name>
</gene>
<name>A0A9P5Y1H4_9AGAR</name>
<comment type="caution">
    <text evidence="1">The sequence shown here is derived from an EMBL/GenBank/DDBJ whole genome shotgun (WGS) entry which is preliminary data.</text>
</comment>
<sequence length="397" mass="44848">MAPPQLPQDIIDEIVRHLCRDTITLKACSIASRTFFPPSRRALFSRIVLETPRSLLRLNHLLEQSSEISKLVYTVHIHNYIISLISTPSVSTVLQLPQLRHLIIGNDNNYFDWSYIPPENAGTLETLITSGNLHSLEFICAYHVPTSLIRAASSITSLTLEVSVLYDDTNINDPPVPNLTNLEALHLGFEVVLGLSYWEPFTTPNLHQLSILGTERQTLKNMQNILIAASSSIQNIIWREYSFSPYVPHSQSIDLGILSNLRFLSFVTSDYSRLDSGSSEATWRSIINILKDSTVVKNIQRLSVVITTSRMIASDTPSSALFGIGDILWNEIDTVLTNMSRPSKSCQVYFYLDYVGWDGTTREQSLCTTIRERLPVLNHSKLLFINSVQDLDWRILL</sequence>
<protein>
    <submittedName>
        <fullName evidence="1">Uncharacterized protein</fullName>
    </submittedName>
</protein>
<evidence type="ECO:0000313" key="2">
    <source>
        <dbReference type="Proteomes" id="UP000807353"/>
    </source>
</evidence>
<dbReference type="EMBL" id="MU150313">
    <property type="protein sequence ID" value="KAF9459601.1"/>
    <property type="molecule type" value="Genomic_DNA"/>
</dbReference>